<dbReference type="KEGG" id="smo:SELMODRAFT_412975"/>
<dbReference type="AlphaFoldDB" id="D8RMY4"/>
<dbReference type="Proteomes" id="UP000001514">
    <property type="component" value="Unassembled WGS sequence"/>
</dbReference>
<reference evidence="1 2" key="1">
    <citation type="journal article" date="2011" name="Science">
        <title>The Selaginella genome identifies genetic changes associated with the evolution of vascular plants.</title>
        <authorList>
            <person name="Banks J.A."/>
            <person name="Nishiyama T."/>
            <person name="Hasebe M."/>
            <person name="Bowman J.L."/>
            <person name="Gribskov M."/>
            <person name="dePamphilis C."/>
            <person name="Albert V.A."/>
            <person name="Aono N."/>
            <person name="Aoyama T."/>
            <person name="Ambrose B.A."/>
            <person name="Ashton N.W."/>
            <person name="Axtell M.J."/>
            <person name="Barker E."/>
            <person name="Barker M.S."/>
            <person name="Bennetzen J.L."/>
            <person name="Bonawitz N.D."/>
            <person name="Chapple C."/>
            <person name="Cheng C."/>
            <person name="Correa L.G."/>
            <person name="Dacre M."/>
            <person name="DeBarry J."/>
            <person name="Dreyer I."/>
            <person name="Elias M."/>
            <person name="Engstrom E.M."/>
            <person name="Estelle M."/>
            <person name="Feng L."/>
            <person name="Finet C."/>
            <person name="Floyd S.K."/>
            <person name="Frommer W.B."/>
            <person name="Fujita T."/>
            <person name="Gramzow L."/>
            <person name="Gutensohn M."/>
            <person name="Harholt J."/>
            <person name="Hattori M."/>
            <person name="Heyl A."/>
            <person name="Hirai T."/>
            <person name="Hiwatashi Y."/>
            <person name="Ishikawa M."/>
            <person name="Iwata M."/>
            <person name="Karol K.G."/>
            <person name="Koehler B."/>
            <person name="Kolukisaoglu U."/>
            <person name="Kubo M."/>
            <person name="Kurata T."/>
            <person name="Lalonde S."/>
            <person name="Li K."/>
            <person name="Li Y."/>
            <person name="Litt A."/>
            <person name="Lyons E."/>
            <person name="Manning G."/>
            <person name="Maruyama T."/>
            <person name="Michael T.P."/>
            <person name="Mikami K."/>
            <person name="Miyazaki S."/>
            <person name="Morinaga S."/>
            <person name="Murata T."/>
            <person name="Mueller-Roeber B."/>
            <person name="Nelson D.R."/>
            <person name="Obara M."/>
            <person name="Oguri Y."/>
            <person name="Olmstead R.G."/>
            <person name="Onodera N."/>
            <person name="Petersen B.L."/>
            <person name="Pils B."/>
            <person name="Prigge M."/>
            <person name="Rensing S.A."/>
            <person name="Riano-Pachon D.M."/>
            <person name="Roberts A.W."/>
            <person name="Sato Y."/>
            <person name="Scheller H.V."/>
            <person name="Schulz B."/>
            <person name="Schulz C."/>
            <person name="Shakirov E.V."/>
            <person name="Shibagaki N."/>
            <person name="Shinohara N."/>
            <person name="Shippen D.E."/>
            <person name="Soerensen I."/>
            <person name="Sotooka R."/>
            <person name="Sugimoto N."/>
            <person name="Sugita M."/>
            <person name="Sumikawa N."/>
            <person name="Tanurdzic M."/>
            <person name="Theissen G."/>
            <person name="Ulvskov P."/>
            <person name="Wakazuki S."/>
            <person name="Weng J.K."/>
            <person name="Willats W.W."/>
            <person name="Wipf D."/>
            <person name="Wolf P.G."/>
            <person name="Yang L."/>
            <person name="Zimmer A.D."/>
            <person name="Zhu Q."/>
            <person name="Mitros T."/>
            <person name="Hellsten U."/>
            <person name="Loque D."/>
            <person name="Otillar R."/>
            <person name="Salamov A."/>
            <person name="Schmutz J."/>
            <person name="Shapiro H."/>
            <person name="Lindquist E."/>
            <person name="Lucas S."/>
            <person name="Rokhsar D."/>
            <person name="Grigoriev I.V."/>
        </authorList>
    </citation>
    <scope>NUCLEOTIDE SEQUENCE [LARGE SCALE GENOMIC DNA]</scope>
</reference>
<organism evidence="2">
    <name type="scientific">Selaginella moellendorffii</name>
    <name type="common">Spikemoss</name>
    <dbReference type="NCBI Taxonomy" id="88036"/>
    <lineage>
        <taxon>Eukaryota</taxon>
        <taxon>Viridiplantae</taxon>
        <taxon>Streptophyta</taxon>
        <taxon>Embryophyta</taxon>
        <taxon>Tracheophyta</taxon>
        <taxon>Lycopodiopsida</taxon>
        <taxon>Selaginellales</taxon>
        <taxon>Selaginellaceae</taxon>
        <taxon>Selaginella</taxon>
    </lineage>
</organism>
<sequence>MPWLHRIVPWPFSRVSASLGKGLKTNLIAPLVHETLFFPSFRFYIPQVAQLLKNVDFILFRLCVSGLTVTSFTHASTPSAYLNEYFPGNKPDSLDSLSDKTLASPPHFRSNHVAFLSLCRRLFLNSDAGSLSFSTSPAYLFSDAFKDLKLSRHFPVSLFVQEEQGHWVLVSIKSNIRFTFRMLLKHLAEEGLLQECSILVLHINLTSQAE</sequence>
<protein>
    <submittedName>
        <fullName evidence="1">Uncharacterized protein</fullName>
    </submittedName>
</protein>
<accession>D8RMY4</accession>
<name>D8RMY4_SELML</name>
<dbReference type="Gramene" id="EFJ26416">
    <property type="protein sequence ID" value="EFJ26416"/>
    <property type="gene ID" value="SELMODRAFT_412975"/>
</dbReference>
<gene>
    <name evidence="1" type="ORF">SELMODRAFT_412975</name>
</gene>
<dbReference type="InParanoid" id="D8RMY4"/>
<evidence type="ECO:0000313" key="1">
    <source>
        <dbReference type="EMBL" id="EFJ26416.1"/>
    </source>
</evidence>
<evidence type="ECO:0000313" key="2">
    <source>
        <dbReference type="Proteomes" id="UP000001514"/>
    </source>
</evidence>
<proteinExistence type="predicted"/>
<keyword evidence="2" id="KW-1185">Reference proteome</keyword>
<dbReference type="HOGENOM" id="CLU_1312008_0_0_1"/>
<dbReference type="EMBL" id="GL377584">
    <property type="protein sequence ID" value="EFJ26416.1"/>
    <property type="molecule type" value="Genomic_DNA"/>
</dbReference>